<dbReference type="InterPro" id="IPR022742">
    <property type="entry name" value="Hydrolase_4"/>
</dbReference>
<feature type="signal peptide" evidence="2">
    <location>
        <begin position="1"/>
        <end position="21"/>
    </location>
</feature>
<protein>
    <submittedName>
        <fullName evidence="4">Alpha/beta fold hydrolase</fullName>
    </submittedName>
</protein>
<feature type="chain" id="PRO_5036975404" evidence="2">
    <location>
        <begin position="22"/>
        <end position="241"/>
    </location>
</feature>
<dbReference type="AlphaFoldDB" id="A0A937XB78"/>
<dbReference type="GO" id="GO:0052689">
    <property type="term" value="F:carboxylic ester hydrolase activity"/>
    <property type="evidence" value="ECO:0007669"/>
    <property type="project" value="UniProtKB-ARBA"/>
</dbReference>
<dbReference type="Proteomes" id="UP000748308">
    <property type="component" value="Unassembled WGS sequence"/>
</dbReference>
<evidence type="ECO:0000259" key="3">
    <source>
        <dbReference type="Pfam" id="PF12146"/>
    </source>
</evidence>
<evidence type="ECO:0000313" key="4">
    <source>
        <dbReference type="EMBL" id="MBM3317824.1"/>
    </source>
</evidence>
<keyword evidence="2" id="KW-0732">Signal</keyword>
<feature type="domain" description="Serine aminopeptidase S33" evidence="3">
    <location>
        <begin position="98"/>
        <end position="202"/>
    </location>
</feature>
<dbReference type="EMBL" id="VGIY01000195">
    <property type="protein sequence ID" value="MBM3317824.1"/>
    <property type="molecule type" value="Genomic_DNA"/>
</dbReference>
<sequence>MRRCLRGGAGALLLVAGLAAAAEALKPEVGYRVVPADYGILCEEVTLTTADSLALRGWFFPAQDTAGIANEMVGRVIPVPPERRPAPRPYRPADAPPGPAVILCDGDAGNMAYAILYAYELFTRGFHVLTFDWRGFGESDPWPMEQDRLVCSEFLTDYDAAIDHVKSRPEVDPQAIGLLGFSTGAYLSLAAAAGGRDVSALVGRAMITSFDDLLPILAELDPQRPWRAPEDYPRDLLPIHA</sequence>
<reference evidence="4" key="1">
    <citation type="submission" date="2019-03" db="EMBL/GenBank/DDBJ databases">
        <title>Lake Tanganyika Metagenome-Assembled Genomes (MAGs).</title>
        <authorList>
            <person name="Tran P."/>
        </authorList>
    </citation>
    <scope>NUCLEOTIDE SEQUENCE</scope>
    <source>
        <strain evidence="4">M_DeepCast_400m_m2_100</strain>
    </source>
</reference>
<evidence type="ECO:0000256" key="2">
    <source>
        <dbReference type="SAM" id="SignalP"/>
    </source>
</evidence>
<dbReference type="PANTHER" id="PTHR22946">
    <property type="entry name" value="DIENELACTONE HYDROLASE DOMAIN-CONTAINING PROTEIN-RELATED"/>
    <property type="match status" value="1"/>
</dbReference>
<name>A0A937XB78_UNCEI</name>
<proteinExistence type="predicted"/>
<dbReference type="SUPFAM" id="SSF53474">
    <property type="entry name" value="alpha/beta-Hydrolases"/>
    <property type="match status" value="1"/>
</dbReference>
<organism evidence="4 5">
    <name type="scientific">Eiseniibacteriota bacterium</name>
    <dbReference type="NCBI Taxonomy" id="2212470"/>
    <lineage>
        <taxon>Bacteria</taxon>
        <taxon>Candidatus Eiseniibacteriota</taxon>
    </lineage>
</organism>
<gene>
    <name evidence="4" type="ORF">FJY75_08210</name>
</gene>
<comment type="caution">
    <text evidence="4">The sequence shown here is derived from an EMBL/GenBank/DDBJ whole genome shotgun (WGS) entry which is preliminary data.</text>
</comment>
<dbReference type="Gene3D" id="3.40.50.1820">
    <property type="entry name" value="alpha/beta hydrolase"/>
    <property type="match status" value="1"/>
</dbReference>
<dbReference type="Pfam" id="PF12146">
    <property type="entry name" value="Hydrolase_4"/>
    <property type="match status" value="1"/>
</dbReference>
<dbReference type="InterPro" id="IPR050261">
    <property type="entry name" value="FrsA_esterase"/>
</dbReference>
<dbReference type="PANTHER" id="PTHR22946:SF9">
    <property type="entry name" value="POLYKETIDE TRANSFERASE AF380"/>
    <property type="match status" value="1"/>
</dbReference>
<feature type="non-terminal residue" evidence="4">
    <location>
        <position position="241"/>
    </location>
</feature>
<keyword evidence="1 4" id="KW-0378">Hydrolase</keyword>
<evidence type="ECO:0000313" key="5">
    <source>
        <dbReference type="Proteomes" id="UP000748308"/>
    </source>
</evidence>
<dbReference type="InterPro" id="IPR029058">
    <property type="entry name" value="AB_hydrolase_fold"/>
</dbReference>
<evidence type="ECO:0000256" key="1">
    <source>
        <dbReference type="ARBA" id="ARBA00022801"/>
    </source>
</evidence>
<accession>A0A937XB78</accession>